<dbReference type="PRINTS" id="PR00371">
    <property type="entry name" value="FPNCR"/>
</dbReference>
<dbReference type="Gene3D" id="2.40.30.10">
    <property type="entry name" value="Translation factors"/>
    <property type="match status" value="1"/>
</dbReference>
<reference evidence="13" key="1">
    <citation type="journal article" date="2019" name="Int. J. Syst. Evol. Microbiol.">
        <title>The Global Catalogue of Microorganisms (GCM) 10K type strain sequencing project: providing services to taxonomists for standard genome sequencing and annotation.</title>
        <authorList>
            <consortium name="The Broad Institute Genomics Platform"/>
            <consortium name="The Broad Institute Genome Sequencing Center for Infectious Disease"/>
            <person name="Wu L."/>
            <person name="Ma J."/>
        </authorList>
    </citation>
    <scope>NUCLEOTIDE SEQUENCE [LARGE SCALE GENOMIC DNA]</scope>
    <source>
        <strain evidence="13">JCM 17551</strain>
    </source>
</reference>
<dbReference type="PRINTS" id="PR00410">
    <property type="entry name" value="PHEHYDRXLASE"/>
</dbReference>
<dbReference type="InterPro" id="IPR001433">
    <property type="entry name" value="OxRdtase_FAD/NAD-bd"/>
</dbReference>
<dbReference type="Gene3D" id="3.10.20.30">
    <property type="match status" value="1"/>
</dbReference>
<dbReference type="Gene3D" id="3.40.50.80">
    <property type="entry name" value="Nucleotide-binding domain of ferredoxin-NADP reductase (FNR) module"/>
    <property type="match status" value="1"/>
</dbReference>
<keyword evidence="7" id="KW-0408">Iron</keyword>
<dbReference type="Pfam" id="PF00111">
    <property type="entry name" value="Fer2"/>
    <property type="match status" value="1"/>
</dbReference>
<evidence type="ECO:0000256" key="1">
    <source>
        <dbReference type="ARBA" id="ARBA00001974"/>
    </source>
</evidence>
<feature type="domain" description="FAD-binding FR-type" evidence="11">
    <location>
        <begin position="51"/>
        <end position="156"/>
    </location>
</feature>
<dbReference type="InterPro" id="IPR012675">
    <property type="entry name" value="Beta-grasp_dom_sf"/>
</dbReference>
<proteinExistence type="inferred from homology"/>
<keyword evidence="13" id="KW-1185">Reference proteome</keyword>
<comment type="cofactor">
    <cofactor evidence="1">
        <name>FAD</name>
        <dbReference type="ChEBI" id="CHEBI:57692"/>
    </cofactor>
</comment>
<keyword evidence="8" id="KW-0411">Iron-sulfur</keyword>
<dbReference type="InterPro" id="IPR039261">
    <property type="entry name" value="FNR_nucleotide-bd"/>
</dbReference>
<dbReference type="InterPro" id="IPR017927">
    <property type="entry name" value="FAD-bd_FR_type"/>
</dbReference>
<dbReference type="Pfam" id="PF00175">
    <property type="entry name" value="NAD_binding_1"/>
    <property type="match status" value="1"/>
</dbReference>
<dbReference type="CDD" id="cd00207">
    <property type="entry name" value="fer2"/>
    <property type="match status" value="1"/>
</dbReference>
<evidence type="ECO:0000256" key="6">
    <source>
        <dbReference type="ARBA" id="ARBA00023002"/>
    </source>
</evidence>
<evidence type="ECO:0000313" key="13">
    <source>
        <dbReference type="Proteomes" id="UP001501565"/>
    </source>
</evidence>
<dbReference type="InterPro" id="IPR050415">
    <property type="entry name" value="MRET"/>
</dbReference>
<evidence type="ECO:0000256" key="9">
    <source>
        <dbReference type="ARBA" id="ARBA00034078"/>
    </source>
</evidence>
<keyword evidence="4" id="KW-0479">Metal-binding</keyword>
<gene>
    <name evidence="12" type="ORF">GCM10022277_11640</name>
</gene>
<dbReference type="InterPro" id="IPR001709">
    <property type="entry name" value="Flavoprot_Pyr_Nucl_cyt_Rdtase"/>
</dbReference>
<evidence type="ECO:0000256" key="10">
    <source>
        <dbReference type="ARBA" id="ARBA00061434"/>
    </source>
</evidence>
<dbReference type="RefSeq" id="WP_344796412.1">
    <property type="nucleotide sequence ID" value="NZ_BAABBN010000004.1"/>
</dbReference>
<dbReference type="PANTHER" id="PTHR47354:SF6">
    <property type="entry name" value="NADH OXIDOREDUCTASE HCR"/>
    <property type="match status" value="1"/>
</dbReference>
<keyword evidence="3" id="KW-0001">2Fe-2S</keyword>
<dbReference type="Pfam" id="PF00970">
    <property type="entry name" value="FAD_binding_6"/>
    <property type="match status" value="1"/>
</dbReference>
<accession>A0ABP7MB62</accession>
<organism evidence="12 13">
    <name type="scientific">Litoribacillus peritrichatus</name>
    <dbReference type="NCBI Taxonomy" id="718191"/>
    <lineage>
        <taxon>Bacteria</taxon>
        <taxon>Pseudomonadati</taxon>
        <taxon>Pseudomonadota</taxon>
        <taxon>Gammaproteobacteria</taxon>
        <taxon>Oceanospirillales</taxon>
        <taxon>Oceanospirillaceae</taxon>
        <taxon>Litoribacillus</taxon>
    </lineage>
</organism>
<evidence type="ECO:0000256" key="4">
    <source>
        <dbReference type="ARBA" id="ARBA00022723"/>
    </source>
</evidence>
<sequence>MKTLTKNNISIKKQQVKDFIKINLPLSLVNSKEVNSYFEPLIQQFIPQWTNHRFRAKILSVVRISHNVIALTLQPSKKWSGFLPGQFIELTTHQNGAAFTRCFSISSAPRLWEKDNKIELTIREQNNGKVTPWLINGLKAGEYTQISAAKGDFTLTDRPNHKVLIAAGTGITPIKSMLGSLKYERHDSSIDLIYFARDEHLFQEELTTLASHSHLKNHAKINVHFINSKSQGRFSIDMLRQICPTFIDSEFFICGPAQMITDTRQALIKEGVSQQHILQEFFSAHSTQPDLKDIQISNTELGNVQFIKNAMPTDVSATPKTTLLELAEAAQLNPNYGCRMGVCHQCKCTKKSGITLNTTTGQISDTGEEEIQLCVSLPVGDVQVEI</sequence>
<protein>
    <submittedName>
        <fullName evidence="12">Ferredoxin reductase</fullName>
    </submittedName>
</protein>
<dbReference type="InterPro" id="IPR017938">
    <property type="entry name" value="Riboflavin_synthase-like_b-brl"/>
</dbReference>
<dbReference type="SUPFAM" id="SSF63380">
    <property type="entry name" value="Riboflavin synthase domain-like"/>
    <property type="match status" value="1"/>
</dbReference>
<comment type="cofactor">
    <cofactor evidence="9">
        <name>[2Fe-2S] cluster</name>
        <dbReference type="ChEBI" id="CHEBI:190135"/>
    </cofactor>
</comment>
<evidence type="ECO:0000256" key="8">
    <source>
        <dbReference type="ARBA" id="ARBA00023014"/>
    </source>
</evidence>
<dbReference type="EMBL" id="BAABBN010000004">
    <property type="protein sequence ID" value="GAA3918168.1"/>
    <property type="molecule type" value="Genomic_DNA"/>
</dbReference>
<comment type="similarity">
    <text evidence="10">In the N-terminal section; belongs to the FAD-binding oxidoreductase type 6 family.</text>
</comment>
<keyword evidence="5" id="KW-0274">FAD</keyword>
<name>A0ABP7MB62_9GAMM</name>
<comment type="caution">
    <text evidence="12">The sequence shown here is derived from an EMBL/GenBank/DDBJ whole genome shotgun (WGS) entry which is preliminary data.</text>
</comment>
<dbReference type="PROSITE" id="PS51384">
    <property type="entry name" value="FAD_FR"/>
    <property type="match status" value="1"/>
</dbReference>
<dbReference type="InterPro" id="IPR036010">
    <property type="entry name" value="2Fe-2S_ferredoxin-like_sf"/>
</dbReference>
<dbReference type="InterPro" id="IPR008333">
    <property type="entry name" value="Cbr1-like_FAD-bd_dom"/>
</dbReference>
<evidence type="ECO:0000256" key="2">
    <source>
        <dbReference type="ARBA" id="ARBA00022630"/>
    </source>
</evidence>
<evidence type="ECO:0000259" key="11">
    <source>
        <dbReference type="PROSITE" id="PS51384"/>
    </source>
</evidence>
<dbReference type="InterPro" id="IPR001041">
    <property type="entry name" value="2Fe-2S_ferredoxin-type"/>
</dbReference>
<dbReference type="SUPFAM" id="SSF52343">
    <property type="entry name" value="Ferredoxin reductase-like, C-terminal NADP-linked domain"/>
    <property type="match status" value="1"/>
</dbReference>
<keyword evidence="2" id="KW-0285">Flavoprotein</keyword>
<keyword evidence="6" id="KW-0560">Oxidoreductase</keyword>
<evidence type="ECO:0000256" key="5">
    <source>
        <dbReference type="ARBA" id="ARBA00022827"/>
    </source>
</evidence>
<evidence type="ECO:0000256" key="3">
    <source>
        <dbReference type="ARBA" id="ARBA00022714"/>
    </source>
</evidence>
<dbReference type="SUPFAM" id="SSF54292">
    <property type="entry name" value="2Fe-2S ferredoxin-like"/>
    <property type="match status" value="1"/>
</dbReference>
<evidence type="ECO:0000313" key="12">
    <source>
        <dbReference type="EMBL" id="GAA3918168.1"/>
    </source>
</evidence>
<evidence type="ECO:0000256" key="7">
    <source>
        <dbReference type="ARBA" id="ARBA00023004"/>
    </source>
</evidence>
<dbReference type="Proteomes" id="UP001501565">
    <property type="component" value="Unassembled WGS sequence"/>
</dbReference>
<dbReference type="PANTHER" id="PTHR47354">
    <property type="entry name" value="NADH OXIDOREDUCTASE HCR"/>
    <property type="match status" value="1"/>
</dbReference>